<comment type="similarity">
    <text evidence="1">Belongs to the polysaccharide synthase family.</text>
</comment>
<dbReference type="InterPro" id="IPR003869">
    <property type="entry name" value="Polysac_CapD-like"/>
</dbReference>
<keyword evidence="4" id="KW-1185">Reference proteome</keyword>
<accession>A0A8J7WP79</accession>
<evidence type="ECO:0000313" key="4">
    <source>
        <dbReference type="Proteomes" id="UP000677913"/>
    </source>
</evidence>
<dbReference type="Gene3D" id="3.40.50.720">
    <property type="entry name" value="NAD(P)-binding Rossmann-like Domain"/>
    <property type="match status" value="1"/>
</dbReference>
<proteinExistence type="inferred from homology"/>
<sequence>MESAASILDGMRAAVPPGRAKLSEADVRALTRLTERLRAVRPDAHEEYHRFQSIRERGLNLPHDAVRGWLTGRTVLVTGGTGCIGSMLVEQLAALAPARLVVVSRGTVQPWRLLPGAEYLQADIRDQRRIAELFTEVRPEIVFHVAAQREPGRAEVEVHRTVTTNVFGTRNILDAAAEHGVRHVVCASTGKALRPYSPDIYAQSKRVAEWLMARAAARGGPLITAARFTHVVDNSIVADRLRRWCKAGVVRLHSAQIDFYAQSALESAQLLLASGLGPRPGVARMHALRNLDWPVNLLDLALGMLTETRSRSPIYIAGYEDGYEPEAFPGLYDPRTAGGLSPLINAFEAASVVPGDCAETDAFELHAPGDDGAPLRALAELEDACGASGDPCVLRGPFEQLSLALLHSTLRDVPKPALARSIQLATARGAAPHQAHDRLLDALRHWAG</sequence>
<protein>
    <submittedName>
        <fullName evidence="3">Polysaccharide biosynthesis protein</fullName>
    </submittedName>
</protein>
<dbReference type="AlphaFoldDB" id="A0A8J7WP79"/>
<evidence type="ECO:0000313" key="3">
    <source>
        <dbReference type="EMBL" id="MBS2964923.1"/>
    </source>
</evidence>
<dbReference type="SMART" id="SM00822">
    <property type="entry name" value="PKS_KR"/>
    <property type="match status" value="1"/>
</dbReference>
<dbReference type="InterPro" id="IPR057326">
    <property type="entry name" value="KR_dom"/>
</dbReference>
<dbReference type="SUPFAM" id="SSF51735">
    <property type="entry name" value="NAD(P)-binding Rossmann-fold domains"/>
    <property type="match status" value="1"/>
</dbReference>
<dbReference type="EMBL" id="JAGSXH010000064">
    <property type="protein sequence ID" value="MBS2964923.1"/>
    <property type="molecule type" value="Genomic_DNA"/>
</dbReference>
<evidence type="ECO:0000259" key="2">
    <source>
        <dbReference type="SMART" id="SM00822"/>
    </source>
</evidence>
<dbReference type="InterPro" id="IPR051203">
    <property type="entry name" value="Polysaccharide_Synthase-Rel"/>
</dbReference>
<evidence type="ECO:0000256" key="1">
    <source>
        <dbReference type="ARBA" id="ARBA00007430"/>
    </source>
</evidence>
<dbReference type="PANTHER" id="PTHR43318">
    <property type="entry name" value="UDP-N-ACETYLGLUCOSAMINE 4,6-DEHYDRATASE"/>
    <property type="match status" value="1"/>
</dbReference>
<dbReference type="InterPro" id="IPR036291">
    <property type="entry name" value="NAD(P)-bd_dom_sf"/>
</dbReference>
<organism evidence="3 4">
    <name type="scientific">Actinocrinis puniceicyclus</name>
    <dbReference type="NCBI Taxonomy" id="977794"/>
    <lineage>
        <taxon>Bacteria</taxon>
        <taxon>Bacillati</taxon>
        <taxon>Actinomycetota</taxon>
        <taxon>Actinomycetes</taxon>
        <taxon>Catenulisporales</taxon>
        <taxon>Actinospicaceae</taxon>
        <taxon>Actinocrinis</taxon>
    </lineage>
</organism>
<dbReference type="Pfam" id="PF02719">
    <property type="entry name" value="Polysacc_synt_2"/>
    <property type="match status" value="1"/>
</dbReference>
<gene>
    <name evidence="3" type="ORF">KGA66_17840</name>
</gene>
<reference evidence="3" key="1">
    <citation type="submission" date="2021-04" db="EMBL/GenBank/DDBJ databases">
        <title>Genome based classification of Actinospica acidithermotolerans sp. nov., an actinobacterium isolated from an Indonesian hot spring.</title>
        <authorList>
            <person name="Kusuma A.B."/>
            <person name="Putra K.E."/>
            <person name="Nafisah S."/>
            <person name="Loh J."/>
            <person name="Nouioui I."/>
            <person name="Goodfellow M."/>
        </authorList>
    </citation>
    <scope>NUCLEOTIDE SEQUENCE</scope>
    <source>
        <strain evidence="3">DSM 45618</strain>
    </source>
</reference>
<dbReference type="PANTHER" id="PTHR43318:SF1">
    <property type="entry name" value="POLYSACCHARIDE BIOSYNTHESIS PROTEIN EPSC-RELATED"/>
    <property type="match status" value="1"/>
</dbReference>
<comment type="caution">
    <text evidence="3">The sequence shown here is derived from an EMBL/GenBank/DDBJ whole genome shotgun (WGS) entry which is preliminary data.</text>
</comment>
<dbReference type="Proteomes" id="UP000677913">
    <property type="component" value="Unassembled WGS sequence"/>
</dbReference>
<dbReference type="RefSeq" id="WP_211469284.1">
    <property type="nucleotide sequence ID" value="NZ_JAGSXH010000064.1"/>
</dbReference>
<feature type="domain" description="Ketoreductase" evidence="2">
    <location>
        <begin position="73"/>
        <end position="222"/>
    </location>
</feature>
<name>A0A8J7WP79_9ACTN</name>